<dbReference type="InterPro" id="IPR042195">
    <property type="entry name" value="ArgJ_beta_C"/>
</dbReference>
<feature type="site" description="Involved in the stabilization of negative charge on the oxyanion by the formation of the oxyanion hole" evidence="9">
    <location>
        <position position="168"/>
    </location>
</feature>
<dbReference type="CDD" id="cd02152">
    <property type="entry name" value="OAT"/>
    <property type="match status" value="1"/>
</dbReference>
<dbReference type="InterPro" id="IPR016117">
    <property type="entry name" value="ArgJ-like_dom_sf"/>
</dbReference>
<feature type="chain" id="PRO_5040552339" description="Arginine biosynthesis bifunctional protein ArgJ alpha chain" evidence="9">
    <location>
        <begin position="1"/>
        <end position="245"/>
    </location>
</feature>
<feature type="binding site" evidence="9">
    <location>
        <position position="356"/>
    </location>
    <ligand>
        <name>substrate</name>
    </ligand>
</feature>
<dbReference type="PANTHER" id="PTHR23100:SF0">
    <property type="entry name" value="ARGININE BIOSYNTHESIS BIFUNCTIONAL PROTEIN ARGJ, MITOCHONDRIAL"/>
    <property type="match status" value="1"/>
</dbReference>
<feature type="binding site" evidence="9">
    <location>
        <position position="246"/>
    </location>
    <ligand>
        <name>substrate</name>
    </ligand>
</feature>
<dbReference type="Pfam" id="PF01960">
    <property type="entry name" value="ArgJ"/>
    <property type="match status" value="1"/>
</dbReference>
<dbReference type="Gene3D" id="3.60.70.12">
    <property type="entry name" value="L-amino peptidase D-ALA esterase/amidase"/>
    <property type="match status" value="1"/>
</dbReference>
<evidence type="ECO:0000256" key="8">
    <source>
        <dbReference type="ARBA" id="ARBA00023315"/>
    </source>
</evidence>
<comment type="catalytic activity">
    <reaction evidence="9">
        <text>N(2)-acetyl-L-ornithine + L-glutamate = N-acetyl-L-glutamate + L-ornithine</text>
        <dbReference type="Rhea" id="RHEA:15349"/>
        <dbReference type="ChEBI" id="CHEBI:29985"/>
        <dbReference type="ChEBI" id="CHEBI:44337"/>
        <dbReference type="ChEBI" id="CHEBI:46911"/>
        <dbReference type="ChEBI" id="CHEBI:57805"/>
        <dbReference type="EC" id="2.3.1.35"/>
    </reaction>
</comment>
<keyword evidence="8 9" id="KW-0012">Acyltransferase</keyword>
<feature type="binding site" evidence="9">
    <location>
        <position position="206"/>
    </location>
    <ligand>
        <name>substrate</name>
    </ligand>
</feature>
<dbReference type="NCBIfam" id="NF003802">
    <property type="entry name" value="PRK05388.1"/>
    <property type="match status" value="1"/>
</dbReference>
<keyword evidence="4 9" id="KW-0808">Transferase</keyword>
<dbReference type="EC" id="2.3.1.1" evidence="9"/>
<dbReference type="PANTHER" id="PTHR23100">
    <property type="entry name" value="ARGININE BIOSYNTHESIS BIFUNCTIONAL PROTEIN ARGJ"/>
    <property type="match status" value="1"/>
</dbReference>
<dbReference type="HAMAP" id="MF_01106">
    <property type="entry name" value="ArgJ"/>
    <property type="match status" value="1"/>
</dbReference>
<keyword evidence="7 9" id="KW-0511">Multifunctional enzyme</keyword>
<dbReference type="Gene3D" id="3.30.2330.10">
    <property type="entry name" value="arginine biosynthesis bifunctional protein suprefamily"/>
    <property type="match status" value="1"/>
</dbReference>
<dbReference type="GO" id="GO:0006526">
    <property type="term" value="P:L-arginine biosynthetic process"/>
    <property type="evidence" value="ECO:0007669"/>
    <property type="project" value="UniProtKB-UniRule"/>
</dbReference>
<dbReference type="GO" id="GO:0004358">
    <property type="term" value="F:L-glutamate N-acetyltransferase activity, acting on acetyl-L-ornithine as donor"/>
    <property type="evidence" value="ECO:0007669"/>
    <property type="project" value="UniProtKB-UniRule"/>
</dbReference>
<keyword evidence="11" id="KW-1185">Reference proteome</keyword>
<comment type="pathway">
    <text evidence="9">Amino-acid biosynthesis; L-arginine biosynthesis; N(2)-acetyl-L-ornithine from L-glutamate: step 1/4.</text>
</comment>
<dbReference type="EC" id="2.3.1.35" evidence="9"/>
<dbReference type="Proteomes" id="UP000799441">
    <property type="component" value="Unassembled WGS sequence"/>
</dbReference>
<feature type="active site" description="Nucleophile" evidence="9">
    <location>
        <position position="246"/>
    </location>
</feature>
<evidence type="ECO:0000256" key="5">
    <source>
        <dbReference type="ARBA" id="ARBA00022813"/>
    </source>
</evidence>
<evidence type="ECO:0000256" key="1">
    <source>
        <dbReference type="ARBA" id="ARBA00006774"/>
    </source>
</evidence>
<evidence type="ECO:0000313" key="11">
    <source>
        <dbReference type="Proteomes" id="UP000799441"/>
    </source>
</evidence>
<feature type="binding site" evidence="9">
    <location>
        <position position="510"/>
    </location>
    <ligand>
        <name>substrate</name>
    </ligand>
</feature>
<evidence type="ECO:0000256" key="6">
    <source>
        <dbReference type="ARBA" id="ARBA00023128"/>
    </source>
</evidence>
<evidence type="ECO:0000256" key="9">
    <source>
        <dbReference type="HAMAP-Rule" id="MF_03124"/>
    </source>
</evidence>
<comment type="PTM">
    <text evidence="9">The alpha and beta chains are autoproteolytically processed from a single precursor protein within the mitochondrion.</text>
</comment>
<comment type="catalytic activity">
    <reaction evidence="9">
        <text>L-glutamate + acetyl-CoA = N-acetyl-L-glutamate + CoA + H(+)</text>
        <dbReference type="Rhea" id="RHEA:24292"/>
        <dbReference type="ChEBI" id="CHEBI:15378"/>
        <dbReference type="ChEBI" id="CHEBI:29985"/>
        <dbReference type="ChEBI" id="CHEBI:44337"/>
        <dbReference type="ChEBI" id="CHEBI:57287"/>
        <dbReference type="ChEBI" id="CHEBI:57288"/>
        <dbReference type="EC" id="2.3.1.1"/>
    </reaction>
</comment>
<dbReference type="FunFam" id="3.60.70.12:FF:000002">
    <property type="entry name" value="Arginine biosynthesis bifunctional protein ArgJ, mitochondrial"/>
    <property type="match status" value="1"/>
</dbReference>
<dbReference type="GO" id="GO:0006592">
    <property type="term" value="P:ornithine biosynthetic process"/>
    <property type="evidence" value="ECO:0007669"/>
    <property type="project" value="TreeGrafter"/>
</dbReference>
<dbReference type="InterPro" id="IPR002813">
    <property type="entry name" value="Arg_biosynth_ArgJ"/>
</dbReference>
<evidence type="ECO:0000313" key="10">
    <source>
        <dbReference type="EMBL" id="KAF2719887.1"/>
    </source>
</evidence>
<keyword evidence="5 9" id="KW-0068">Autocatalytic cleavage</keyword>
<accession>A0A9P4Q8C0</accession>
<comment type="pathway">
    <text evidence="9">Amino-acid biosynthesis; L-arginine biosynthesis; L-ornithine and N-acetyl-L-glutamate from L-glutamate and N(2)-acetyl-L-ornithine (cyclic): step 1/1.</text>
</comment>
<feature type="binding site" evidence="9">
    <location>
        <position position="235"/>
    </location>
    <ligand>
        <name>substrate</name>
    </ligand>
</feature>
<name>A0A9P4Q8C0_9PEZI</name>
<feature type="binding site" evidence="9">
    <location>
        <position position="515"/>
    </location>
    <ligand>
        <name>substrate</name>
    </ligand>
</feature>
<dbReference type="AlphaFoldDB" id="A0A9P4Q8C0"/>
<gene>
    <name evidence="10" type="ORF">K431DRAFT_286365</name>
</gene>
<feature type="chain" id="PRO_5040552340" description="Arginine biosynthesis bifunctional protein ArgJ beta chain" evidence="9">
    <location>
        <begin position="246"/>
        <end position="515"/>
    </location>
</feature>
<comment type="caution">
    <text evidence="10">The sequence shown here is derived from an EMBL/GenBank/DDBJ whole genome shotgun (WGS) entry which is preliminary data.</text>
</comment>
<keyword evidence="2 9" id="KW-0055">Arginine biosynthesis</keyword>
<comment type="subcellular location">
    <subcellularLocation>
        <location evidence="9">Mitochondrion matrix</location>
    </subcellularLocation>
</comment>
<dbReference type="EMBL" id="MU003806">
    <property type="protein sequence ID" value="KAF2719887.1"/>
    <property type="molecule type" value="Genomic_DNA"/>
</dbReference>
<protein>
    <recommendedName>
        <fullName evidence="9">Arginine biosynthesis bifunctional protein ArgJ, mitochondrial</fullName>
    </recommendedName>
    <domain>
        <recommendedName>
            <fullName evidence="9">Glutamate N-acetyltransferase</fullName>
            <shortName evidence="9">GAT</shortName>
            <ecNumber evidence="9">2.3.1.35</ecNumber>
        </recommendedName>
        <alternativeName>
            <fullName evidence="9">Ornithine acetyltransferase</fullName>
            <shortName evidence="9">OATase</shortName>
        </alternativeName>
        <alternativeName>
            <fullName evidence="9">Ornithine transacetylase</fullName>
        </alternativeName>
    </domain>
    <domain>
        <recommendedName>
            <fullName evidence="9">Amino-acid acetyltransferase</fullName>
            <ecNumber evidence="9">2.3.1.1</ecNumber>
        </recommendedName>
        <alternativeName>
            <fullName evidence="9">N-acetylglutamate synthase</fullName>
            <shortName evidence="9">AGS</shortName>
        </alternativeName>
    </domain>
    <component>
        <recommendedName>
            <fullName evidence="9">Arginine biosynthesis bifunctional protein ArgJ alpha chain</fullName>
        </recommendedName>
    </component>
    <component>
        <recommendedName>
            <fullName evidence="9">Arginine biosynthesis bifunctional protein ArgJ beta chain</fullName>
        </recommendedName>
    </component>
</protein>
<evidence type="ECO:0000256" key="2">
    <source>
        <dbReference type="ARBA" id="ARBA00022571"/>
    </source>
</evidence>
<sequence length="515" mass="54058">MASSTLKSVFRPQTLQQQLRSYSAPAERAIPPAKQKYIPSDGIYPKGFLAGTAHAGVKASNTKYDDVTLIASESPAAAAAVFTRNIFKAAPVQVSKELLLDDSKSRPSGPGSGFRGVVVNSGCANAVTGEGGRKDAMEMSKAADDLLASISNSESSSDVPSTLVMSTGVIGQRLPMSKILSALPKAQSALGNTHTHWLRAASAICTTDTFPKLLSRTFKLPSQPDTTYTIAGTTKGAGMIHPNMGTLLGIICTDASIEPSALRGVLSAAAEKSFNCISIDGDTSTNDTVAVLANGAAAPADSKPISLTPNTQAATTGAPPTEFLRESGSNPDLAAFQTVLNDFMTDLAQLVVRDGEGATKFVAIRVQAHADKGGWITAKRAAASIARSSLVKTALYGKDANWGRILCAIGYAPGIMGAAELEVEGGEAGEQVVPSKTSVSFIPADGSEELKLLVRGEPETVNEERASQILEMEDLEILVRLEDVEGAKPDDIEECVYWTCDLSHEYVTINGDYRT</sequence>
<evidence type="ECO:0000256" key="7">
    <source>
        <dbReference type="ARBA" id="ARBA00023268"/>
    </source>
</evidence>
<dbReference type="Gene3D" id="3.10.20.340">
    <property type="entry name" value="ArgJ beta chain, C-terminal domain"/>
    <property type="match status" value="1"/>
</dbReference>
<keyword evidence="3 9" id="KW-0028">Amino-acid biosynthesis</keyword>
<dbReference type="GO" id="GO:0004042">
    <property type="term" value="F:L-glutamate N-acetyltransferase activity"/>
    <property type="evidence" value="ECO:0007669"/>
    <property type="project" value="UniProtKB-UniRule"/>
</dbReference>
<comment type="function">
    <text evidence="9">Catalyzes two activities which are involved in the cyclic version of arginine biosynthesis: the synthesis of acetylglutamate from glutamate and acetyl-CoA, and of ornithine by transacetylation between acetylornithine and glutamate.</text>
</comment>
<dbReference type="SUPFAM" id="SSF56266">
    <property type="entry name" value="DmpA/ArgJ-like"/>
    <property type="match status" value="1"/>
</dbReference>
<organism evidence="10 11">
    <name type="scientific">Polychaeton citri CBS 116435</name>
    <dbReference type="NCBI Taxonomy" id="1314669"/>
    <lineage>
        <taxon>Eukaryota</taxon>
        <taxon>Fungi</taxon>
        <taxon>Dikarya</taxon>
        <taxon>Ascomycota</taxon>
        <taxon>Pezizomycotina</taxon>
        <taxon>Dothideomycetes</taxon>
        <taxon>Dothideomycetidae</taxon>
        <taxon>Capnodiales</taxon>
        <taxon>Capnodiaceae</taxon>
        <taxon>Polychaeton</taxon>
    </lineage>
</organism>
<evidence type="ECO:0000256" key="3">
    <source>
        <dbReference type="ARBA" id="ARBA00022605"/>
    </source>
</evidence>
<comment type="caution">
    <text evidence="9">Lacks conserved residue(s) required for the propagation of feature annotation.</text>
</comment>
<proteinExistence type="inferred from homology"/>
<keyword evidence="6 9" id="KW-0496">Mitochondrion</keyword>
<dbReference type="FunFam" id="3.10.20.340:FF:000002">
    <property type="entry name" value="Arginine biosynthesis bifunctional protein ArgJ, mitochondrial"/>
    <property type="match status" value="1"/>
</dbReference>
<feature type="site" description="Involved in the stabilization of negative charge on the oxyanion by the formation of the oxyanion hole" evidence="9">
    <location>
        <position position="167"/>
    </location>
</feature>
<evidence type="ECO:0000256" key="4">
    <source>
        <dbReference type="ARBA" id="ARBA00022679"/>
    </source>
</evidence>
<reference evidence="10" key="1">
    <citation type="journal article" date="2020" name="Stud. Mycol.">
        <title>101 Dothideomycetes genomes: a test case for predicting lifestyles and emergence of pathogens.</title>
        <authorList>
            <person name="Haridas S."/>
            <person name="Albert R."/>
            <person name="Binder M."/>
            <person name="Bloem J."/>
            <person name="Labutti K."/>
            <person name="Salamov A."/>
            <person name="Andreopoulos B."/>
            <person name="Baker S."/>
            <person name="Barry K."/>
            <person name="Bills G."/>
            <person name="Bluhm B."/>
            <person name="Cannon C."/>
            <person name="Castanera R."/>
            <person name="Culley D."/>
            <person name="Daum C."/>
            <person name="Ezra D."/>
            <person name="Gonzalez J."/>
            <person name="Henrissat B."/>
            <person name="Kuo A."/>
            <person name="Liang C."/>
            <person name="Lipzen A."/>
            <person name="Lutzoni F."/>
            <person name="Magnuson J."/>
            <person name="Mondo S."/>
            <person name="Nolan M."/>
            <person name="Ohm R."/>
            <person name="Pangilinan J."/>
            <person name="Park H.-J."/>
            <person name="Ramirez L."/>
            <person name="Alfaro M."/>
            <person name="Sun H."/>
            <person name="Tritt A."/>
            <person name="Yoshinaga Y."/>
            <person name="Zwiers L.-H."/>
            <person name="Turgeon B."/>
            <person name="Goodwin S."/>
            <person name="Spatafora J."/>
            <person name="Crous P."/>
            <person name="Grigoriev I."/>
        </authorList>
    </citation>
    <scope>NUCLEOTIDE SEQUENCE</scope>
    <source>
        <strain evidence="10">CBS 116435</strain>
    </source>
</reference>
<comment type="similarity">
    <text evidence="1 9">Belongs to the ArgJ family.</text>
</comment>
<dbReference type="OrthoDB" id="4199794at2759"/>
<comment type="subunit">
    <text evidence="9">Heterodimer of an alpha and a beta chain.</text>
</comment>
<dbReference type="GO" id="GO:0005759">
    <property type="term" value="C:mitochondrial matrix"/>
    <property type="evidence" value="ECO:0007669"/>
    <property type="project" value="UniProtKB-SubCell"/>
</dbReference>